<keyword evidence="1" id="KW-0732">Signal</keyword>
<evidence type="ECO:0000313" key="3">
    <source>
        <dbReference type="EMBL" id="PHQ28673.1"/>
    </source>
</evidence>
<gene>
    <name evidence="3" type="ORF">CJ305_14285</name>
</gene>
<dbReference type="Gene3D" id="3.90.226.10">
    <property type="entry name" value="2-enoyl-CoA Hydratase, Chain A, domain 1"/>
    <property type="match status" value="2"/>
</dbReference>
<proteinExistence type="predicted"/>
<accession>A0A2G1VPJ0</accession>
<dbReference type="InterPro" id="IPR005151">
    <property type="entry name" value="Tail-specific_protease"/>
</dbReference>
<dbReference type="SUPFAM" id="SSF52096">
    <property type="entry name" value="ClpP/crotonase"/>
    <property type="match status" value="1"/>
</dbReference>
<reference evidence="3 4" key="1">
    <citation type="submission" date="2017-08" db="EMBL/GenBank/DDBJ databases">
        <title>The whole genome shortgun sequences of strain Leeuwenhoekiella nanhaiensis G18 from the South China Sea.</title>
        <authorList>
            <person name="Liu Q."/>
        </authorList>
    </citation>
    <scope>NUCLEOTIDE SEQUENCE [LARGE SCALE GENOMIC DNA]</scope>
    <source>
        <strain evidence="3 4">G18</strain>
    </source>
</reference>
<feature type="chain" id="PRO_5013652756" description="Tail specific protease domain-containing protein" evidence="1">
    <location>
        <begin position="28"/>
        <end position="422"/>
    </location>
</feature>
<comment type="caution">
    <text evidence="3">The sequence shown here is derived from an EMBL/GenBank/DDBJ whole genome shotgun (WGS) entry which is preliminary data.</text>
</comment>
<keyword evidence="4" id="KW-1185">Reference proteome</keyword>
<dbReference type="OrthoDB" id="2327485at2"/>
<dbReference type="InterPro" id="IPR029045">
    <property type="entry name" value="ClpP/crotonase-like_dom_sf"/>
</dbReference>
<dbReference type="GO" id="GO:0006508">
    <property type="term" value="P:proteolysis"/>
    <property type="evidence" value="ECO:0007669"/>
    <property type="project" value="InterPro"/>
</dbReference>
<organism evidence="3 4">
    <name type="scientific">Leeuwenhoekiella nanhaiensis</name>
    <dbReference type="NCBI Taxonomy" id="1655491"/>
    <lineage>
        <taxon>Bacteria</taxon>
        <taxon>Pseudomonadati</taxon>
        <taxon>Bacteroidota</taxon>
        <taxon>Flavobacteriia</taxon>
        <taxon>Flavobacteriales</taxon>
        <taxon>Flavobacteriaceae</taxon>
        <taxon>Leeuwenhoekiella</taxon>
    </lineage>
</organism>
<dbReference type="Pfam" id="PF03572">
    <property type="entry name" value="Peptidase_S41"/>
    <property type="match status" value="1"/>
</dbReference>
<protein>
    <recommendedName>
        <fullName evidence="2">Tail specific protease domain-containing protein</fullName>
    </recommendedName>
</protein>
<sequence>MMKTSFKLKIELYFAGLILLSTCSLLAQKVTCDCKQDLNFLVKKIKKSPAYKNDYRGKKRTFDQKLSPIASKASSKMPLFDCYLLLVETMQLINDRHNIVYGNAKFDADMLKDQGELEAFKETAFYKMYPHFSGDLERLQNNLSEKPGQSIEGIYYAGKSLEIGVVKDNLAGNYKMIVLRSELPLWKEGEQLGILKMNNKGRALAVMGNYSTKTPISITTGFKNGEFISLNLKKDTTQTSFWRAAFADKTYHFEQLSTKVSYLKAGDFSGFYPVLGEAEKFYEELKKRTFAANLIIDLRDNGGGGNRNSDILFEILENLKNSTQFFVLINQNTGSNAEQFAVRLREAKAATLLGDRTKGAIAYELKGDISILPSNFFKVYLSSKRHREYLPYEGVGIEPDVFLDYSKDWIAQTQSIIDNEIN</sequence>
<dbReference type="SMART" id="SM00245">
    <property type="entry name" value="TSPc"/>
    <property type="match status" value="1"/>
</dbReference>
<dbReference type="GO" id="GO:0008236">
    <property type="term" value="F:serine-type peptidase activity"/>
    <property type="evidence" value="ECO:0007669"/>
    <property type="project" value="InterPro"/>
</dbReference>
<dbReference type="AlphaFoldDB" id="A0A2G1VPJ0"/>
<feature type="domain" description="Tail specific protease" evidence="2">
    <location>
        <begin position="225"/>
        <end position="404"/>
    </location>
</feature>
<name>A0A2G1VPJ0_9FLAO</name>
<feature type="signal peptide" evidence="1">
    <location>
        <begin position="1"/>
        <end position="27"/>
    </location>
</feature>
<evidence type="ECO:0000313" key="4">
    <source>
        <dbReference type="Proteomes" id="UP000229433"/>
    </source>
</evidence>
<dbReference type="EMBL" id="NQXA01000012">
    <property type="protein sequence ID" value="PHQ28673.1"/>
    <property type="molecule type" value="Genomic_DNA"/>
</dbReference>
<evidence type="ECO:0000259" key="2">
    <source>
        <dbReference type="SMART" id="SM00245"/>
    </source>
</evidence>
<dbReference type="Proteomes" id="UP000229433">
    <property type="component" value="Unassembled WGS sequence"/>
</dbReference>
<evidence type="ECO:0000256" key="1">
    <source>
        <dbReference type="SAM" id="SignalP"/>
    </source>
</evidence>